<feature type="transmembrane region" description="Helical" evidence="1">
    <location>
        <begin position="9"/>
        <end position="26"/>
    </location>
</feature>
<gene>
    <name evidence="2" type="ORF">H9806_08775</name>
</gene>
<dbReference type="InterPro" id="IPR012505">
    <property type="entry name" value="YbbR"/>
</dbReference>
<dbReference type="EMBL" id="JAHLFT010000115">
    <property type="protein sequence ID" value="MBU3829188.1"/>
    <property type="molecule type" value="Genomic_DNA"/>
</dbReference>
<dbReference type="PANTHER" id="PTHR37804:SF1">
    <property type="entry name" value="CDAA REGULATORY PROTEIN CDAR"/>
    <property type="match status" value="1"/>
</dbReference>
<accession>A0A9E2NUE3</accession>
<dbReference type="InterPro" id="IPR053154">
    <property type="entry name" value="c-di-AMP_regulator"/>
</dbReference>
<evidence type="ECO:0000313" key="3">
    <source>
        <dbReference type="Proteomes" id="UP000823844"/>
    </source>
</evidence>
<dbReference type="AlphaFoldDB" id="A0A9E2NUE3"/>
<evidence type="ECO:0008006" key="4">
    <source>
        <dbReference type="Google" id="ProtNLM"/>
    </source>
</evidence>
<dbReference type="Proteomes" id="UP000823844">
    <property type="component" value="Unassembled WGS sequence"/>
</dbReference>
<evidence type="ECO:0000313" key="2">
    <source>
        <dbReference type="EMBL" id="MBU3829188.1"/>
    </source>
</evidence>
<keyword evidence="1" id="KW-0472">Membrane</keyword>
<comment type="caution">
    <text evidence="2">The sequence shown here is derived from an EMBL/GenBank/DDBJ whole genome shotgun (WGS) entry which is preliminary data.</text>
</comment>
<reference evidence="2" key="1">
    <citation type="journal article" date="2021" name="PeerJ">
        <title>Extensive microbial diversity within the chicken gut microbiome revealed by metagenomics and culture.</title>
        <authorList>
            <person name="Gilroy R."/>
            <person name="Ravi A."/>
            <person name="Getino M."/>
            <person name="Pursley I."/>
            <person name="Horton D.L."/>
            <person name="Alikhan N.F."/>
            <person name="Baker D."/>
            <person name="Gharbi K."/>
            <person name="Hall N."/>
            <person name="Watson M."/>
            <person name="Adriaenssens E.M."/>
            <person name="Foster-Nyarko E."/>
            <person name="Jarju S."/>
            <person name="Secka A."/>
            <person name="Antonio M."/>
            <person name="Oren A."/>
            <person name="Chaudhuri R.R."/>
            <person name="La Ragione R."/>
            <person name="Hildebrand F."/>
            <person name="Pallen M.J."/>
        </authorList>
    </citation>
    <scope>NUCLEOTIDE SEQUENCE</scope>
    <source>
        <strain evidence="2">F6-686</strain>
    </source>
</reference>
<sequence length="323" mass="36483">MKNFWNRPWFVRIVSLLLAILIVIYIDSTQTGFLTQGENNVTKQTATQTQSVKVPLQVSVDTNQYYVVGYPEKVKVTLEGSNALVTSTINTQNFRAYIDLTDKKVGEHRVRVQISGLNKQLSYSVDPKYIKVNIQRLKSRTMPVEIEYNKNAVASGYHLGKASVNPEQVEVTGALSEVNRIDRIVARVSLPNNINHNYERQVMLVAEDKWRHQLNVVVQPSSARVDLPISISKKTVKLNLNSENEESNKIYSVTAKQNDIVIYGDKTELEKIDNVKLNVDLRHVSSSTTKTYQLKLPKGVVRAEPNSVVIQIKVKDTSNSKES</sequence>
<dbReference type="Pfam" id="PF07949">
    <property type="entry name" value="YbbR"/>
    <property type="match status" value="3"/>
</dbReference>
<dbReference type="Gene3D" id="2.170.120.40">
    <property type="entry name" value="YbbR-like domain"/>
    <property type="match status" value="2"/>
</dbReference>
<name>A0A9E2NUE3_9LACO</name>
<keyword evidence="1" id="KW-0812">Transmembrane</keyword>
<protein>
    <recommendedName>
        <fullName evidence="4">YbbR-like protein</fullName>
    </recommendedName>
</protein>
<organism evidence="2 3">
    <name type="scientific">Candidatus Lactobacillus pullistercoris</name>
    <dbReference type="NCBI Taxonomy" id="2838636"/>
    <lineage>
        <taxon>Bacteria</taxon>
        <taxon>Bacillati</taxon>
        <taxon>Bacillota</taxon>
        <taxon>Bacilli</taxon>
        <taxon>Lactobacillales</taxon>
        <taxon>Lactobacillaceae</taxon>
        <taxon>Lactobacillus</taxon>
    </lineage>
</organism>
<evidence type="ECO:0000256" key="1">
    <source>
        <dbReference type="SAM" id="Phobius"/>
    </source>
</evidence>
<dbReference type="PANTHER" id="PTHR37804">
    <property type="entry name" value="CDAA REGULATORY PROTEIN CDAR"/>
    <property type="match status" value="1"/>
</dbReference>
<dbReference type="Gene3D" id="2.170.120.30">
    <property type="match status" value="1"/>
</dbReference>
<reference evidence="2" key="2">
    <citation type="submission" date="2021-04" db="EMBL/GenBank/DDBJ databases">
        <authorList>
            <person name="Gilroy R."/>
        </authorList>
    </citation>
    <scope>NUCLEOTIDE SEQUENCE</scope>
    <source>
        <strain evidence="2">F6-686</strain>
    </source>
</reference>
<proteinExistence type="predicted"/>
<keyword evidence="1" id="KW-1133">Transmembrane helix</keyword>